<sequence>MKFGVPIIAMPIDLDQPYNARLVEELGVGVEVKKTGRGGGLQREEVAKVIKDVMENNTG</sequence>
<evidence type="ECO:0000313" key="1">
    <source>
        <dbReference type="EMBL" id="RXI06522.1"/>
    </source>
</evidence>
<dbReference type="Proteomes" id="UP000290289">
    <property type="component" value="Chromosome 2"/>
</dbReference>
<dbReference type="EMBL" id="RDQH01000328">
    <property type="protein sequence ID" value="RXI06522.1"/>
    <property type="molecule type" value="Genomic_DNA"/>
</dbReference>
<organism evidence="1 2">
    <name type="scientific">Malus domestica</name>
    <name type="common">Apple</name>
    <name type="synonym">Pyrus malus</name>
    <dbReference type="NCBI Taxonomy" id="3750"/>
    <lineage>
        <taxon>Eukaryota</taxon>
        <taxon>Viridiplantae</taxon>
        <taxon>Streptophyta</taxon>
        <taxon>Embryophyta</taxon>
        <taxon>Tracheophyta</taxon>
        <taxon>Spermatophyta</taxon>
        <taxon>Magnoliopsida</taxon>
        <taxon>eudicotyledons</taxon>
        <taxon>Gunneridae</taxon>
        <taxon>Pentapetalae</taxon>
        <taxon>rosids</taxon>
        <taxon>fabids</taxon>
        <taxon>Rosales</taxon>
        <taxon>Rosaceae</taxon>
        <taxon>Amygdaloideae</taxon>
        <taxon>Maleae</taxon>
        <taxon>Malus</taxon>
    </lineage>
</organism>
<dbReference type="Gene3D" id="3.40.50.2000">
    <property type="entry name" value="Glycogen Phosphorylase B"/>
    <property type="match status" value="1"/>
</dbReference>
<dbReference type="AlphaFoldDB" id="A0A498KLL1"/>
<evidence type="ECO:0000313" key="2">
    <source>
        <dbReference type="Proteomes" id="UP000290289"/>
    </source>
</evidence>
<keyword evidence="2" id="KW-1185">Reference proteome</keyword>
<protein>
    <submittedName>
        <fullName evidence="1">Uncharacterized protein</fullName>
    </submittedName>
</protein>
<dbReference type="GO" id="GO:0008194">
    <property type="term" value="F:UDP-glycosyltransferase activity"/>
    <property type="evidence" value="ECO:0007669"/>
    <property type="project" value="UniProtKB-ARBA"/>
</dbReference>
<reference evidence="1 2" key="1">
    <citation type="submission" date="2018-10" db="EMBL/GenBank/DDBJ databases">
        <title>A high-quality apple genome assembly.</title>
        <authorList>
            <person name="Hu J."/>
        </authorList>
    </citation>
    <scope>NUCLEOTIDE SEQUENCE [LARGE SCALE GENOMIC DNA]</scope>
    <source>
        <strain evidence="2">cv. HFTH1</strain>
        <tissue evidence="1">Young leaf</tissue>
    </source>
</reference>
<gene>
    <name evidence="1" type="ORF">DVH24_025658</name>
</gene>
<name>A0A498KLL1_MALDO</name>
<dbReference type="SUPFAM" id="SSF53756">
    <property type="entry name" value="UDP-Glycosyltransferase/glycogen phosphorylase"/>
    <property type="match status" value="1"/>
</dbReference>
<proteinExistence type="predicted"/>
<accession>A0A498KLL1</accession>
<dbReference type="GO" id="GO:1901135">
    <property type="term" value="P:carbohydrate derivative metabolic process"/>
    <property type="evidence" value="ECO:0007669"/>
    <property type="project" value="UniProtKB-ARBA"/>
</dbReference>
<dbReference type="PANTHER" id="PTHR48044">
    <property type="entry name" value="GLYCOSYLTRANSFERASE"/>
    <property type="match status" value="1"/>
</dbReference>
<comment type="caution">
    <text evidence="1">The sequence shown here is derived from an EMBL/GenBank/DDBJ whole genome shotgun (WGS) entry which is preliminary data.</text>
</comment>
<dbReference type="PANTHER" id="PTHR48044:SF29">
    <property type="entry name" value="GLYCOSYLTRANSFERASE"/>
    <property type="match status" value="1"/>
</dbReference>